<evidence type="ECO:0000313" key="4">
    <source>
        <dbReference type="EMBL" id="OGG94886.1"/>
    </source>
</evidence>
<dbReference type="InterPro" id="IPR002068">
    <property type="entry name" value="A-crystallin/Hsp20_dom"/>
</dbReference>
<evidence type="ECO:0000313" key="5">
    <source>
        <dbReference type="Proteomes" id="UP000178449"/>
    </source>
</evidence>
<comment type="caution">
    <text evidence="4">The sequence shown here is derived from an EMBL/GenBank/DDBJ whole genome shotgun (WGS) entry which is preliminary data.</text>
</comment>
<reference evidence="4 5" key="1">
    <citation type="journal article" date="2016" name="Nat. Commun.">
        <title>Thousands of microbial genomes shed light on interconnected biogeochemical processes in an aquifer system.</title>
        <authorList>
            <person name="Anantharaman K."/>
            <person name="Brown C.T."/>
            <person name="Hug L.A."/>
            <person name="Sharon I."/>
            <person name="Castelle C.J."/>
            <person name="Probst A.J."/>
            <person name="Thomas B.C."/>
            <person name="Singh A."/>
            <person name="Wilkins M.J."/>
            <person name="Karaoz U."/>
            <person name="Brodie E.L."/>
            <person name="Williams K.H."/>
            <person name="Hubbard S.S."/>
            <person name="Banfield J.F."/>
        </authorList>
    </citation>
    <scope>NUCLEOTIDE SEQUENCE [LARGE SCALE GENOMIC DNA]</scope>
</reference>
<evidence type="ECO:0000256" key="1">
    <source>
        <dbReference type="PROSITE-ProRule" id="PRU00285"/>
    </source>
</evidence>
<dbReference type="InterPro" id="IPR031107">
    <property type="entry name" value="Small_HSP"/>
</dbReference>
<name>A0A1F6G9V7_9PROT</name>
<feature type="domain" description="SHSP" evidence="3">
    <location>
        <begin position="27"/>
        <end position="139"/>
    </location>
</feature>
<proteinExistence type="inferred from homology"/>
<accession>A0A1F6G9V7</accession>
<sequence>MLYPFAQWIDQLLAAQEKGQDPQGWHHFTPNSFPQVNLYEEEDHLVLTAELAGYQKADLSLEVKEDQFTFRAKPVEPKDKAEEAKKYHFRERAKTVFERRVKLPYRIDAAKVEAHFEDGLLSVTLPRIEADKAQNIILV</sequence>
<dbReference type="InterPro" id="IPR008978">
    <property type="entry name" value="HSP20-like_chaperone"/>
</dbReference>
<protein>
    <recommendedName>
        <fullName evidence="3">SHSP domain-containing protein</fullName>
    </recommendedName>
</protein>
<dbReference type="STRING" id="1817772.A2527_05120"/>
<dbReference type="Gene3D" id="2.60.40.790">
    <property type="match status" value="1"/>
</dbReference>
<dbReference type="Proteomes" id="UP000178449">
    <property type="component" value="Unassembled WGS sequence"/>
</dbReference>
<dbReference type="AlphaFoldDB" id="A0A1F6G9V7"/>
<dbReference type="PANTHER" id="PTHR11527">
    <property type="entry name" value="HEAT-SHOCK PROTEIN 20 FAMILY MEMBER"/>
    <property type="match status" value="1"/>
</dbReference>
<organism evidence="4 5">
    <name type="scientific">Candidatus Lambdaproteobacteria bacterium RIFOXYD2_FULL_50_16</name>
    <dbReference type="NCBI Taxonomy" id="1817772"/>
    <lineage>
        <taxon>Bacteria</taxon>
        <taxon>Pseudomonadati</taxon>
        <taxon>Pseudomonadota</taxon>
        <taxon>Candidatus Lambdaproteobacteria</taxon>
    </lineage>
</organism>
<evidence type="ECO:0000259" key="3">
    <source>
        <dbReference type="PROSITE" id="PS01031"/>
    </source>
</evidence>
<dbReference type="EMBL" id="MFNE01000032">
    <property type="protein sequence ID" value="OGG94886.1"/>
    <property type="molecule type" value="Genomic_DNA"/>
</dbReference>
<comment type="similarity">
    <text evidence="1 2">Belongs to the small heat shock protein (HSP20) family.</text>
</comment>
<dbReference type="SUPFAM" id="SSF49764">
    <property type="entry name" value="HSP20-like chaperones"/>
    <property type="match status" value="1"/>
</dbReference>
<gene>
    <name evidence="4" type="ORF">A2527_05120</name>
</gene>
<evidence type="ECO:0000256" key="2">
    <source>
        <dbReference type="RuleBase" id="RU003616"/>
    </source>
</evidence>
<dbReference type="Pfam" id="PF00011">
    <property type="entry name" value="HSP20"/>
    <property type="match status" value="1"/>
</dbReference>
<dbReference type="CDD" id="cd06464">
    <property type="entry name" value="ACD_sHsps-like"/>
    <property type="match status" value="1"/>
</dbReference>
<dbReference type="PROSITE" id="PS01031">
    <property type="entry name" value="SHSP"/>
    <property type="match status" value="1"/>
</dbReference>